<keyword evidence="14 18" id="KW-1133">Transmembrane helix</keyword>
<organism evidence="20 21">
    <name type="scientific">Adiantum capillus-veneris</name>
    <name type="common">Maidenhair fern</name>
    <dbReference type="NCBI Taxonomy" id="13818"/>
    <lineage>
        <taxon>Eukaryota</taxon>
        <taxon>Viridiplantae</taxon>
        <taxon>Streptophyta</taxon>
        <taxon>Embryophyta</taxon>
        <taxon>Tracheophyta</taxon>
        <taxon>Polypodiopsida</taxon>
        <taxon>Polypodiidae</taxon>
        <taxon>Polypodiales</taxon>
        <taxon>Pteridineae</taxon>
        <taxon>Pteridaceae</taxon>
        <taxon>Vittarioideae</taxon>
        <taxon>Adiantum</taxon>
    </lineage>
</organism>
<dbReference type="InterPro" id="IPR044492">
    <property type="entry name" value="P_typ_ATPase_HD_dom"/>
</dbReference>
<dbReference type="InterPro" id="IPR018303">
    <property type="entry name" value="ATPase_P-typ_P_site"/>
</dbReference>
<feature type="non-terminal residue" evidence="20">
    <location>
        <position position="1"/>
    </location>
</feature>
<evidence type="ECO:0000256" key="17">
    <source>
        <dbReference type="ARBA" id="ARBA00048694"/>
    </source>
</evidence>
<protein>
    <recommendedName>
        <fullName evidence="3">P-type Ca(2+) transporter</fullName>
        <ecNumber evidence="3">7.2.2.10</ecNumber>
    </recommendedName>
</protein>
<dbReference type="GO" id="GO:0005524">
    <property type="term" value="F:ATP binding"/>
    <property type="evidence" value="ECO:0007669"/>
    <property type="project" value="UniProtKB-KW"/>
</dbReference>
<keyword evidence="12" id="KW-0112">Calmodulin-binding</keyword>
<evidence type="ECO:0000256" key="4">
    <source>
        <dbReference type="ARBA" id="ARBA00022448"/>
    </source>
</evidence>
<keyword evidence="4" id="KW-0813">Transport</keyword>
<comment type="caution">
    <text evidence="20">The sequence shown here is derived from an EMBL/GenBank/DDBJ whole genome shotgun (WGS) entry which is preliminary data.</text>
</comment>
<dbReference type="InterPro" id="IPR006068">
    <property type="entry name" value="ATPase_P-typ_cation-transptr_C"/>
</dbReference>
<comment type="catalytic activity">
    <reaction evidence="17">
        <text>Ca(2+)(in) + ATP + H2O = Ca(2+)(out) + ADP + phosphate + H(+)</text>
        <dbReference type="Rhea" id="RHEA:18105"/>
        <dbReference type="ChEBI" id="CHEBI:15377"/>
        <dbReference type="ChEBI" id="CHEBI:15378"/>
        <dbReference type="ChEBI" id="CHEBI:29108"/>
        <dbReference type="ChEBI" id="CHEBI:30616"/>
        <dbReference type="ChEBI" id="CHEBI:43474"/>
        <dbReference type="ChEBI" id="CHEBI:456216"/>
        <dbReference type="EC" id="7.2.2.10"/>
    </reaction>
</comment>
<keyword evidence="21" id="KW-1185">Reference proteome</keyword>
<dbReference type="SFLD" id="SFLDF00027">
    <property type="entry name" value="p-type_atpase"/>
    <property type="match status" value="1"/>
</dbReference>
<dbReference type="PANTHER" id="PTHR24093">
    <property type="entry name" value="CATION TRANSPORTING ATPASE"/>
    <property type="match status" value="1"/>
</dbReference>
<dbReference type="InterPro" id="IPR001757">
    <property type="entry name" value="P_typ_ATPase"/>
</dbReference>
<feature type="transmembrane region" description="Helical" evidence="18">
    <location>
        <begin position="880"/>
        <end position="901"/>
    </location>
</feature>
<dbReference type="NCBIfam" id="TIGR01517">
    <property type="entry name" value="ATPase-IIB_Ca"/>
    <property type="match status" value="1"/>
</dbReference>
<dbReference type="OrthoDB" id="3352408at2759"/>
<keyword evidence="15" id="KW-0406">Ion transport</keyword>
<keyword evidence="9" id="KW-0106">Calcium</keyword>
<accession>A0A9D4UAW1</accession>
<feature type="transmembrane region" description="Helical" evidence="18">
    <location>
        <begin position="770"/>
        <end position="793"/>
    </location>
</feature>
<keyword evidence="5" id="KW-0109">Calcium transport</keyword>
<evidence type="ECO:0000256" key="18">
    <source>
        <dbReference type="SAM" id="Phobius"/>
    </source>
</evidence>
<evidence type="ECO:0000256" key="11">
    <source>
        <dbReference type="ARBA" id="ARBA00022842"/>
    </source>
</evidence>
<dbReference type="Pfam" id="PF00122">
    <property type="entry name" value="E1-E2_ATPase"/>
    <property type="match status" value="1"/>
</dbReference>
<dbReference type="Gene3D" id="2.70.150.10">
    <property type="entry name" value="Calcium-transporting ATPase, cytoplasmic transduction domain A"/>
    <property type="match status" value="1"/>
</dbReference>
<proteinExistence type="inferred from homology"/>
<feature type="transmembrane region" description="Helical" evidence="18">
    <location>
        <begin position="279"/>
        <end position="299"/>
    </location>
</feature>
<sequence length="926" mass="101028">INGLANSLGTSLHEGLKDDLSQIQKQQELFGKNTYPRPPHKGFFGFLFDAFKDPTLVILMICAALALACGIKSHGAKEGWYDGVSIAFAVVLVVLVTSISDYKQALEFMSLNEEKRNILVDVERGGRRMKISIFELVVGDLVLLSIGDQVPADGLFVAGHSLSIDESTMTGESKPVVVSHKRPFLLSGCKVNEGYGKMLVTGVGMGTEWGRSMAQLGEDKGEETPLQVRLSGAATFIGQVGLAVAILVFVILFIFYFVGHTEGSNNSGKFKAKHTPTSTVLKTVVDIFIIGVTIVVVAVPEGLPLAVTLSLAFAMKKMMVDKALVRRLSACETMGSATTICTDKTGTLTLNQMTIVKTWIAGNFTDVEGKGLSSDTRTLLFEAITQNSVATINAAIEGKKPEVIGSPTEKAILLWGLKLGLDFCLVKSLSQVVHVEPFNSTKKKAGVAINVVASGIVRVHWKGAAEIILEESNMLLCTGNLKVSLTKNRRRELMNVIEGMCAHSLRCIAFGYLELKDYDMPTCEEQLENWKLPEGPLILTAIVGMKDPCRPGVPEAVRKCQAAGVVVRMITGDNLATAKAIATECNILQSGIALEGVTFRTYSDEMRKKELPKIAVMARSSPSDKLLMVRTLRELGEVVAVTGDGTNDAPALHEADIGLSMGIEGTEVAKESSDIIILDDNFASVVKVVRWGRSIYLNIQKFIQFQLTVNVAALTINFIAAVSAGNVPLTAVQLLWVNLIMDTLAALALATEPPTDDLLLRPPVGRKEPLISNVMIRNLMLQALYQVIVLLILQFRGKDILKLKGPQATKTNTTIIFNAFVMCQLFNEVNARKLEEWNIFEGFLRNRLFVGIVGGTLLLQVIIVEFLNQFASTVKLSWQHWLICIMIGFLSWPVAFIGKLIPIPKRSIWGSWMARTDRSTLKNEST</sequence>
<dbReference type="Gene3D" id="3.40.1110.10">
    <property type="entry name" value="Calcium-transporting ATPase, cytoplasmic domain N"/>
    <property type="match status" value="1"/>
</dbReference>
<feature type="transmembrane region" description="Helical" evidence="18">
    <location>
        <begin position="83"/>
        <end position="100"/>
    </location>
</feature>
<dbReference type="Gene3D" id="3.40.50.1000">
    <property type="entry name" value="HAD superfamily/HAD-like"/>
    <property type="match status" value="1"/>
</dbReference>
<dbReference type="PANTHER" id="PTHR24093:SF369">
    <property type="entry name" value="CALCIUM-TRANSPORTING ATPASE"/>
    <property type="match status" value="1"/>
</dbReference>
<evidence type="ECO:0000256" key="10">
    <source>
        <dbReference type="ARBA" id="ARBA00022840"/>
    </source>
</evidence>
<dbReference type="PROSITE" id="PS00154">
    <property type="entry name" value="ATPASE_E1_E2"/>
    <property type="match status" value="1"/>
</dbReference>
<evidence type="ECO:0000256" key="2">
    <source>
        <dbReference type="ARBA" id="ARBA00006124"/>
    </source>
</evidence>
<gene>
    <name evidence="20" type="ORF">GOP47_0021311</name>
</gene>
<dbReference type="SUPFAM" id="SSF81660">
    <property type="entry name" value="Metal cation-transporting ATPase, ATP-binding domain N"/>
    <property type="match status" value="1"/>
</dbReference>
<evidence type="ECO:0000256" key="1">
    <source>
        <dbReference type="ARBA" id="ARBA00004127"/>
    </source>
</evidence>
<evidence type="ECO:0000256" key="14">
    <source>
        <dbReference type="ARBA" id="ARBA00022989"/>
    </source>
</evidence>
<dbReference type="SFLD" id="SFLDS00003">
    <property type="entry name" value="Haloacid_Dehalogenase"/>
    <property type="match status" value="1"/>
</dbReference>
<evidence type="ECO:0000256" key="15">
    <source>
        <dbReference type="ARBA" id="ARBA00023065"/>
    </source>
</evidence>
<dbReference type="NCBIfam" id="TIGR01494">
    <property type="entry name" value="ATPase_P-type"/>
    <property type="match status" value="2"/>
</dbReference>
<dbReference type="FunFam" id="2.70.150.10:FF:000006">
    <property type="entry name" value="Calcium-transporting ATPase"/>
    <property type="match status" value="1"/>
</dbReference>
<keyword evidence="10" id="KW-0067">ATP-binding</keyword>
<dbReference type="CDD" id="cd02081">
    <property type="entry name" value="P-type_ATPase_Ca_PMCA-like"/>
    <property type="match status" value="1"/>
</dbReference>
<dbReference type="FunFam" id="1.20.1110.10:FF:000039">
    <property type="entry name" value="Calcium-transporting ATPase"/>
    <property type="match status" value="1"/>
</dbReference>
<dbReference type="GO" id="GO:0046872">
    <property type="term" value="F:metal ion binding"/>
    <property type="evidence" value="ECO:0007669"/>
    <property type="project" value="UniProtKB-KW"/>
</dbReference>
<name>A0A9D4UAW1_ADICA</name>
<dbReference type="InterPro" id="IPR023299">
    <property type="entry name" value="ATPase_P-typ_cyto_dom_N"/>
</dbReference>
<feature type="domain" description="Cation-transporting P-type ATPase N-terminal" evidence="19">
    <location>
        <begin position="1"/>
        <end position="71"/>
    </location>
</feature>
<evidence type="ECO:0000256" key="13">
    <source>
        <dbReference type="ARBA" id="ARBA00022967"/>
    </source>
</evidence>
<feature type="transmembrane region" description="Helical" evidence="18">
    <location>
        <begin position="848"/>
        <end position="868"/>
    </location>
</feature>
<dbReference type="Proteomes" id="UP000886520">
    <property type="component" value="Chromosome 20"/>
</dbReference>
<dbReference type="InterPro" id="IPR023298">
    <property type="entry name" value="ATPase_P-typ_TM_dom_sf"/>
</dbReference>
<evidence type="ECO:0000256" key="5">
    <source>
        <dbReference type="ARBA" id="ARBA00022568"/>
    </source>
</evidence>
<evidence type="ECO:0000259" key="19">
    <source>
        <dbReference type="SMART" id="SM00831"/>
    </source>
</evidence>
<keyword evidence="16 18" id="KW-0472">Membrane</keyword>
<keyword evidence="8" id="KW-0547">Nucleotide-binding</keyword>
<dbReference type="Pfam" id="PF00690">
    <property type="entry name" value="Cation_ATPase_N"/>
    <property type="match status" value="1"/>
</dbReference>
<dbReference type="SMART" id="SM00831">
    <property type="entry name" value="Cation_ATPase_N"/>
    <property type="match status" value="1"/>
</dbReference>
<dbReference type="GO" id="GO:0005388">
    <property type="term" value="F:P-type calcium transporter activity"/>
    <property type="evidence" value="ECO:0007669"/>
    <property type="project" value="UniProtKB-EC"/>
</dbReference>
<feature type="transmembrane region" description="Helical" evidence="18">
    <location>
        <begin position="54"/>
        <end position="71"/>
    </location>
</feature>
<dbReference type="Pfam" id="PF00689">
    <property type="entry name" value="Cation_ATPase_C"/>
    <property type="match status" value="1"/>
</dbReference>
<dbReference type="GO" id="GO:0012505">
    <property type="term" value="C:endomembrane system"/>
    <property type="evidence" value="ECO:0007669"/>
    <property type="project" value="UniProtKB-SubCell"/>
</dbReference>
<dbReference type="SFLD" id="SFLDG00002">
    <property type="entry name" value="C1.7:_P-type_atpase_like"/>
    <property type="match status" value="1"/>
</dbReference>
<keyword evidence="11" id="KW-0460">Magnesium</keyword>
<comment type="subcellular location">
    <subcellularLocation>
        <location evidence="1">Endomembrane system</location>
        <topology evidence="1">Multi-pass membrane protein</topology>
    </subcellularLocation>
</comment>
<evidence type="ECO:0000256" key="6">
    <source>
        <dbReference type="ARBA" id="ARBA00022692"/>
    </source>
</evidence>
<dbReference type="SUPFAM" id="SSF81653">
    <property type="entry name" value="Calcium ATPase, transduction domain A"/>
    <property type="match status" value="1"/>
</dbReference>
<dbReference type="SUPFAM" id="SSF81665">
    <property type="entry name" value="Calcium ATPase, transmembrane domain M"/>
    <property type="match status" value="1"/>
</dbReference>
<feature type="transmembrane region" description="Helical" evidence="18">
    <location>
        <begin position="729"/>
        <end position="750"/>
    </location>
</feature>
<reference evidence="20" key="1">
    <citation type="submission" date="2021-01" db="EMBL/GenBank/DDBJ databases">
        <title>Adiantum capillus-veneris genome.</title>
        <authorList>
            <person name="Fang Y."/>
            <person name="Liao Q."/>
        </authorList>
    </citation>
    <scope>NUCLEOTIDE SEQUENCE</scope>
    <source>
        <strain evidence="20">H3</strain>
        <tissue evidence="20">Leaf</tissue>
    </source>
</reference>
<dbReference type="InterPro" id="IPR023214">
    <property type="entry name" value="HAD_sf"/>
</dbReference>
<evidence type="ECO:0000256" key="3">
    <source>
        <dbReference type="ARBA" id="ARBA00012790"/>
    </source>
</evidence>
<dbReference type="InterPro" id="IPR008250">
    <property type="entry name" value="ATPase_P-typ_transduc_dom_A_sf"/>
</dbReference>
<dbReference type="Gene3D" id="1.20.1110.10">
    <property type="entry name" value="Calcium-transporting ATPase, transmembrane domain"/>
    <property type="match status" value="1"/>
</dbReference>
<feature type="transmembrane region" description="Helical" evidence="18">
    <location>
        <begin position="702"/>
        <end position="722"/>
    </location>
</feature>
<dbReference type="InterPro" id="IPR004014">
    <property type="entry name" value="ATPase_P-typ_cation-transptr_N"/>
</dbReference>
<keyword evidence="13" id="KW-1278">Translocase</keyword>
<comment type="similarity">
    <text evidence="2">Belongs to the cation transport ATPase (P-type) (TC 3.A.3) family. Type IIB subfamily.</text>
</comment>
<keyword evidence="6 18" id="KW-0812">Transmembrane</keyword>
<dbReference type="GO" id="GO:0005516">
    <property type="term" value="F:calmodulin binding"/>
    <property type="evidence" value="ECO:0007669"/>
    <property type="project" value="UniProtKB-KW"/>
</dbReference>
<evidence type="ECO:0000313" key="20">
    <source>
        <dbReference type="EMBL" id="KAI5064641.1"/>
    </source>
</evidence>
<evidence type="ECO:0000256" key="8">
    <source>
        <dbReference type="ARBA" id="ARBA00022741"/>
    </source>
</evidence>
<evidence type="ECO:0000256" key="7">
    <source>
        <dbReference type="ARBA" id="ARBA00022723"/>
    </source>
</evidence>
<evidence type="ECO:0000256" key="9">
    <source>
        <dbReference type="ARBA" id="ARBA00022837"/>
    </source>
</evidence>
<dbReference type="SUPFAM" id="SSF56784">
    <property type="entry name" value="HAD-like"/>
    <property type="match status" value="1"/>
</dbReference>
<evidence type="ECO:0000256" key="16">
    <source>
        <dbReference type="ARBA" id="ARBA00023136"/>
    </source>
</evidence>
<dbReference type="InterPro" id="IPR006408">
    <property type="entry name" value="P-type_ATPase_IIB"/>
</dbReference>
<dbReference type="GO" id="GO:0005886">
    <property type="term" value="C:plasma membrane"/>
    <property type="evidence" value="ECO:0007669"/>
    <property type="project" value="TreeGrafter"/>
</dbReference>
<evidence type="ECO:0000256" key="12">
    <source>
        <dbReference type="ARBA" id="ARBA00022860"/>
    </source>
</evidence>
<keyword evidence="7" id="KW-0479">Metal-binding</keyword>
<dbReference type="FunFam" id="1.20.1110.10:FF:000036">
    <property type="entry name" value="Calcium-transporting ATPase"/>
    <property type="match status" value="1"/>
</dbReference>
<evidence type="ECO:0000313" key="21">
    <source>
        <dbReference type="Proteomes" id="UP000886520"/>
    </source>
</evidence>
<dbReference type="FunFam" id="3.40.50.1000:FF:000018">
    <property type="entry name" value="Calcium-transporting ATPase"/>
    <property type="match status" value="1"/>
</dbReference>
<dbReference type="InterPro" id="IPR036412">
    <property type="entry name" value="HAD-like_sf"/>
</dbReference>
<dbReference type="AlphaFoldDB" id="A0A9D4UAW1"/>
<dbReference type="InterPro" id="IPR059000">
    <property type="entry name" value="ATPase_P-type_domA"/>
</dbReference>
<dbReference type="GO" id="GO:0016887">
    <property type="term" value="F:ATP hydrolysis activity"/>
    <property type="evidence" value="ECO:0007669"/>
    <property type="project" value="InterPro"/>
</dbReference>
<dbReference type="EMBL" id="JABFUD020000020">
    <property type="protein sequence ID" value="KAI5064641.1"/>
    <property type="molecule type" value="Genomic_DNA"/>
</dbReference>
<dbReference type="Pfam" id="PF13246">
    <property type="entry name" value="Cation_ATPase"/>
    <property type="match status" value="1"/>
</dbReference>
<feature type="transmembrane region" description="Helical" evidence="18">
    <location>
        <begin position="236"/>
        <end position="258"/>
    </location>
</feature>
<dbReference type="PRINTS" id="PR00119">
    <property type="entry name" value="CATATPASE"/>
</dbReference>
<dbReference type="EC" id="7.2.2.10" evidence="3"/>
<dbReference type="PRINTS" id="PR00121">
    <property type="entry name" value="NAKATPASE"/>
</dbReference>